<dbReference type="OrthoDB" id="7916166at2"/>
<gene>
    <name evidence="2" type="ORF">SAMN02745172_01615</name>
</gene>
<name>A0A1M7ZGY8_9HYPH</name>
<evidence type="ECO:0000313" key="2">
    <source>
        <dbReference type="EMBL" id="SHO64161.1"/>
    </source>
</evidence>
<reference evidence="2 3" key="1">
    <citation type="submission" date="2016-12" db="EMBL/GenBank/DDBJ databases">
        <authorList>
            <person name="Song W.-J."/>
            <person name="Kurnit D.M."/>
        </authorList>
    </citation>
    <scope>NUCLEOTIDE SEQUENCE [LARGE SCALE GENOMIC DNA]</scope>
    <source>
        <strain evidence="2 3">DSM 19599</strain>
    </source>
</reference>
<keyword evidence="1" id="KW-1133">Transmembrane helix</keyword>
<organism evidence="2 3">
    <name type="scientific">Pseudoxanthobacter soli DSM 19599</name>
    <dbReference type="NCBI Taxonomy" id="1123029"/>
    <lineage>
        <taxon>Bacteria</taxon>
        <taxon>Pseudomonadati</taxon>
        <taxon>Pseudomonadota</taxon>
        <taxon>Alphaproteobacteria</taxon>
        <taxon>Hyphomicrobiales</taxon>
        <taxon>Segnochrobactraceae</taxon>
        <taxon>Pseudoxanthobacter</taxon>
    </lineage>
</organism>
<dbReference type="Proteomes" id="UP000186406">
    <property type="component" value="Unassembled WGS sequence"/>
</dbReference>
<evidence type="ECO:0000256" key="1">
    <source>
        <dbReference type="SAM" id="Phobius"/>
    </source>
</evidence>
<accession>A0A1M7ZGY8</accession>
<proteinExistence type="predicted"/>
<keyword evidence="1" id="KW-0812">Transmembrane</keyword>
<sequence>MTAAALHYDAFGSLKRTGTALGVAAILGLGLLVAVNEGPRWFAHETAPALALEGGGFLFNYRIAEVSYGLVAQAKPPVPDGTLIEAQFANPAGGPALVVTNTAHGDLSKIVVRSPPVHGVKAGVPYDVTVRLIDPRTKEAFATLETSFKSDLDDTVMPARPLTVGPGYQRPPEP</sequence>
<dbReference type="STRING" id="1123029.SAMN02745172_01615"/>
<feature type="transmembrane region" description="Helical" evidence="1">
    <location>
        <begin position="17"/>
        <end position="35"/>
    </location>
</feature>
<protein>
    <submittedName>
        <fullName evidence="2">Uncharacterized protein</fullName>
    </submittedName>
</protein>
<dbReference type="EMBL" id="FRXO01000003">
    <property type="protein sequence ID" value="SHO64161.1"/>
    <property type="molecule type" value="Genomic_DNA"/>
</dbReference>
<keyword evidence="3" id="KW-1185">Reference proteome</keyword>
<dbReference type="RefSeq" id="WP_073627453.1">
    <property type="nucleotide sequence ID" value="NZ_FRXO01000003.1"/>
</dbReference>
<dbReference type="AlphaFoldDB" id="A0A1M7ZGY8"/>
<evidence type="ECO:0000313" key="3">
    <source>
        <dbReference type="Proteomes" id="UP000186406"/>
    </source>
</evidence>
<keyword evidence="1" id="KW-0472">Membrane</keyword>